<dbReference type="Proteomes" id="UP001159659">
    <property type="component" value="Unassembled WGS sequence"/>
</dbReference>
<evidence type="ECO:0000256" key="1">
    <source>
        <dbReference type="ARBA" id="ARBA00007099"/>
    </source>
</evidence>
<dbReference type="InterPro" id="IPR024131">
    <property type="entry name" value="UPF0489"/>
</dbReference>
<dbReference type="PANTHER" id="PTHR13225:SF3">
    <property type="entry name" value="UPF0489 PROTEIN C5ORF22"/>
    <property type="match status" value="1"/>
</dbReference>
<name>A0AAV0UV43_9STRA</name>
<proteinExistence type="inferred from homology"/>
<dbReference type="EMBL" id="CANTFK010000994">
    <property type="protein sequence ID" value="CAI5740795.1"/>
    <property type="molecule type" value="Genomic_DNA"/>
</dbReference>
<comment type="caution">
    <text evidence="2">The sequence shown here is derived from an EMBL/GenBank/DDBJ whole genome shotgun (WGS) entry which is preliminary data.</text>
</comment>
<sequence length="391" mass="44672">MAIITVIVDDHHHCLPDIHLAIRQRRLSFSNIHVVHVDAHPDLSFPPAIETDTIFDPETLYNILDDSVAGIAEFLLPLVYAGHVTQITWLKPSWSMQIPIGSFKQVVIGKRKINGTMGVTSELPYFVEDELFCPVKDLDVSSRRYWDLFVTEINSSDFATAVAIEAVANARQCSKSYILDIDLDYFSTWNPFRKDLEALIGEVGVKTVTRFFSCVRYKREPLEVIAATHRNSERKTFCELVKRLKAADAMEDTITRRSTWAQVRSKIISLYEDNVDAEKLLDEFTQVLEDHRDDKAARREIWAAGPFLDLPHHESSQDDFERMVSQLEQFLLTHTLDEDNPPAIVTIAKSTGDEFLPPYQLDAILPSVLEMLERVYGELAVKSVEYESLER</sequence>
<protein>
    <submittedName>
        <fullName evidence="2">Uncharacterized protein</fullName>
    </submittedName>
</protein>
<accession>A0AAV0UV43</accession>
<evidence type="ECO:0000313" key="3">
    <source>
        <dbReference type="Proteomes" id="UP001159659"/>
    </source>
</evidence>
<evidence type="ECO:0000313" key="2">
    <source>
        <dbReference type="EMBL" id="CAI5740795.1"/>
    </source>
</evidence>
<dbReference type="Pfam" id="PF12640">
    <property type="entry name" value="UPF0489"/>
    <property type="match status" value="1"/>
</dbReference>
<reference evidence="2" key="1">
    <citation type="submission" date="2022-12" db="EMBL/GenBank/DDBJ databases">
        <authorList>
            <person name="Webb A."/>
        </authorList>
    </citation>
    <scope>NUCLEOTIDE SEQUENCE</scope>
    <source>
        <strain evidence="2">Pf2</strain>
    </source>
</reference>
<gene>
    <name evidence="2" type="ORF">PFR002_LOCUS9370</name>
</gene>
<dbReference type="PANTHER" id="PTHR13225">
    <property type="entry name" value="MISEXPRESSION SUPPRESSOR OF RAS 6"/>
    <property type="match status" value="1"/>
</dbReference>
<comment type="similarity">
    <text evidence="1">Belongs to the UPF0489 family.</text>
</comment>
<organism evidence="2 3">
    <name type="scientific">Peronospora farinosa</name>
    <dbReference type="NCBI Taxonomy" id="134698"/>
    <lineage>
        <taxon>Eukaryota</taxon>
        <taxon>Sar</taxon>
        <taxon>Stramenopiles</taxon>
        <taxon>Oomycota</taxon>
        <taxon>Peronosporomycetes</taxon>
        <taxon>Peronosporales</taxon>
        <taxon>Peronosporaceae</taxon>
        <taxon>Peronospora</taxon>
    </lineage>
</organism>
<dbReference type="AlphaFoldDB" id="A0AAV0UV43"/>